<organism evidence="2 3">
    <name type="scientific">Candidimonas humi</name>
    <dbReference type="NCBI Taxonomy" id="683355"/>
    <lineage>
        <taxon>Bacteria</taxon>
        <taxon>Pseudomonadati</taxon>
        <taxon>Pseudomonadota</taxon>
        <taxon>Betaproteobacteria</taxon>
        <taxon>Burkholderiales</taxon>
        <taxon>Alcaligenaceae</taxon>
        <taxon>Candidimonas</taxon>
    </lineage>
</organism>
<dbReference type="CDD" id="cd00531">
    <property type="entry name" value="NTF2_like"/>
    <property type="match status" value="1"/>
</dbReference>
<evidence type="ECO:0000313" key="2">
    <source>
        <dbReference type="EMBL" id="MFC4200693.1"/>
    </source>
</evidence>
<evidence type="ECO:0000259" key="1">
    <source>
        <dbReference type="Pfam" id="PF13577"/>
    </source>
</evidence>
<dbReference type="EMBL" id="JBHSBV010000002">
    <property type="protein sequence ID" value="MFC4200693.1"/>
    <property type="molecule type" value="Genomic_DNA"/>
</dbReference>
<reference evidence="3" key="1">
    <citation type="journal article" date="2019" name="Int. J. Syst. Evol. Microbiol.">
        <title>The Global Catalogue of Microorganisms (GCM) 10K type strain sequencing project: providing services to taxonomists for standard genome sequencing and annotation.</title>
        <authorList>
            <consortium name="The Broad Institute Genomics Platform"/>
            <consortium name="The Broad Institute Genome Sequencing Center for Infectious Disease"/>
            <person name="Wu L."/>
            <person name="Ma J."/>
        </authorList>
    </citation>
    <scope>NUCLEOTIDE SEQUENCE [LARGE SCALE GENOMIC DNA]</scope>
    <source>
        <strain evidence="3">LMG 24813</strain>
    </source>
</reference>
<gene>
    <name evidence="2" type="ORF">ACFOY1_06990</name>
</gene>
<keyword evidence="3" id="KW-1185">Reference proteome</keyword>
<dbReference type="RefSeq" id="WP_217964073.1">
    <property type="nucleotide sequence ID" value="NZ_JAHTBN010000003.1"/>
</dbReference>
<proteinExistence type="predicted"/>
<dbReference type="Proteomes" id="UP001595848">
    <property type="component" value="Unassembled WGS sequence"/>
</dbReference>
<accession>A0ABV8NXI1</accession>
<comment type="caution">
    <text evidence="2">The sequence shown here is derived from an EMBL/GenBank/DDBJ whole genome shotgun (WGS) entry which is preliminary data.</text>
</comment>
<dbReference type="InterPro" id="IPR037401">
    <property type="entry name" value="SnoaL-like"/>
</dbReference>
<evidence type="ECO:0000313" key="3">
    <source>
        <dbReference type="Proteomes" id="UP001595848"/>
    </source>
</evidence>
<feature type="domain" description="SnoaL-like" evidence="1">
    <location>
        <begin position="5"/>
        <end position="133"/>
    </location>
</feature>
<name>A0ABV8NXI1_9BURK</name>
<protein>
    <submittedName>
        <fullName evidence="2">Nuclear transport factor 2 family protein</fullName>
    </submittedName>
</protein>
<sequence>MTAIERLAAIMDCQQAIQRFYLALDSSDFDAVAACMASQGVWHRQGAALCGPAQVRAALAKRPAGRTTAHMVQNLVIDIVDPGLAQARYLTLVYRHDAPAPPSGPVPLGTPLSISIHEERLVRTPAGDWLVQEKQSRRKFGD</sequence>
<dbReference type="Pfam" id="PF13577">
    <property type="entry name" value="SnoaL_4"/>
    <property type="match status" value="1"/>
</dbReference>